<dbReference type="GO" id="GO:0016887">
    <property type="term" value="F:ATP hydrolysis activity"/>
    <property type="evidence" value="ECO:0007669"/>
    <property type="project" value="InterPro"/>
</dbReference>
<dbReference type="Gene3D" id="3.40.50.300">
    <property type="entry name" value="P-loop containing nucleotide triphosphate hydrolases"/>
    <property type="match status" value="1"/>
</dbReference>
<gene>
    <name evidence="3" type="ORF">JCM21714_2120</name>
</gene>
<dbReference type="Gene3D" id="3.30.450.380">
    <property type="match status" value="1"/>
</dbReference>
<keyword evidence="4" id="KW-1185">Reference proteome</keyword>
<organism evidence="3 4">
    <name type="scientific">Gracilibacillus boraciitolerans JCM 21714</name>
    <dbReference type="NCBI Taxonomy" id="1298598"/>
    <lineage>
        <taxon>Bacteria</taxon>
        <taxon>Bacillati</taxon>
        <taxon>Bacillota</taxon>
        <taxon>Bacilli</taxon>
        <taxon>Bacillales</taxon>
        <taxon>Bacillaceae</taxon>
        <taxon>Gracilibacillus</taxon>
    </lineage>
</organism>
<dbReference type="OrthoDB" id="9810761at2"/>
<dbReference type="AlphaFoldDB" id="W4VJT2"/>
<dbReference type="EMBL" id="BAVS01000009">
    <property type="protein sequence ID" value="GAE93083.1"/>
    <property type="molecule type" value="Genomic_DNA"/>
</dbReference>
<reference evidence="3 4" key="1">
    <citation type="journal article" date="2014" name="Genome Announc.">
        <title>Draft Genome Sequence of the Boron-Tolerant and Moderately Halotolerant Bacterium Gracilibacillus boraciitolerans JCM 21714T.</title>
        <authorList>
            <person name="Ahmed I."/>
            <person name="Oshima K."/>
            <person name="Suda W."/>
            <person name="Kitamura K."/>
            <person name="Iida T."/>
            <person name="Ohmori Y."/>
            <person name="Fujiwara T."/>
            <person name="Hattori M."/>
            <person name="Ohkuma M."/>
        </authorList>
    </citation>
    <scope>NUCLEOTIDE SEQUENCE [LARGE SCALE GENOMIC DNA]</scope>
    <source>
        <strain evidence="3 4">JCM 21714</strain>
    </source>
</reference>
<protein>
    <submittedName>
        <fullName evidence="3">General secretion pathway protein E</fullName>
    </submittedName>
</protein>
<feature type="domain" description="Bacterial type II secretion system protein E" evidence="2">
    <location>
        <begin position="100"/>
        <end position="273"/>
    </location>
</feature>
<dbReference type="Pfam" id="PF00437">
    <property type="entry name" value="T2SSE"/>
    <property type="match status" value="1"/>
</dbReference>
<sequence length="379" mass="43127">MDKELQERIQHLIKQSFIGVFLKEDTITDISYNGTTMYVQDNKKGRYKTDKQPSDDDVMSLGKRIADEMGKEFTTNNPILDTELSYLRVNFIHSAVSPSGCTFAIRISKPILAMTDLSEVANEEVEQLLNVLIQGDINTIVAGGETGTGKTELQKYLTSFIPDNKKITLIEDTMDSHIKALYPPEKDINSWQTLMEDTRENKINFNSLIQAGLRNNPNWLIIAETRGSEAYDMLESALTGHSIITTIHAEDAKGIPSRIMTMIGQRYQMNEYLLGKDIVNVLKIGIHMASETTDEGIRRYIDEIVEYTGFNDNGIEYRTIYKVSKDYDEQKKEYKKIVELNPLSEDTLRKLKEKELYHLLPYPFIKEEAKLGLASGVSV</sequence>
<dbReference type="InterPro" id="IPR001482">
    <property type="entry name" value="T2SS/T4SS_dom"/>
</dbReference>
<evidence type="ECO:0000259" key="2">
    <source>
        <dbReference type="Pfam" id="PF00437"/>
    </source>
</evidence>
<dbReference type="PANTHER" id="PTHR30486:SF6">
    <property type="entry name" value="TYPE IV PILUS RETRACTATION ATPASE PILT"/>
    <property type="match status" value="1"/>
</dbReference>
<comment type="similarity">
    <text evidence="1">Belongs to the GSP E family.</text>
</comment>
<dbReference type="SUPFAM" id="SSF52540">
    <property type="entry name" value="P-loop containing nucleoside triphosphate hydrolases"/>
    <property type="match status" value="1"/>
</dbReference>
<dbReference type="PANTHER" id="PTHR30486">
    <property type="entry name" value="TWITCHING MOTILITY PROTEIN PILT"/>
    <property type="match status" value="1"/>
</dbReference>
<evidence type="ECO:0000313" key="3">
    <source>
        <dbReference type="EMBL" id="GAE93083.1"/>
    </source>
</evidence>
<dbReference type="Proteomes" id="UP000019102">
    <property type="component" value="Unassembled WGS sequence"/>
</dbReference>
<name>W4VJT2_9BACI</name>
<evidence type="ECO:0000313" key="4">
    <source>
        <dbReference type="Proteomes" id="UP000019102"/>
    </source>
</evidence>
<dbReference type="InterPro" id="IPR050921">
    <property type="entry name" value="T4SS_GSP_E_ATPase"/>
</dbReference>
<dbReference type="InterPro" id="IPR027417">
    <property type="entry name" value="P-loop_NTPase"/>
</dbReference>
<dbReference type="eggNOG" id="COG0630">
    <property type="taxonomic scope" value="Bacteria"/>
</dbReference>
<proteinExistence type="inferred from homology"/>
<comment type="caution">
    <text evidence="3">The sequence shown here is derived from an EMBL/GenBank/DDBJ whole genome shotgun (WGS) entry which is preliminary data.</text>
</comment>
<dbReference type="RefSeq" id="WP_052000462.1">
    <property type="nucleotide sequence ID" value="NZ_BAVS01000009.1"/>
</dbReference>
<dbReference type="STRING" id="1298598.JCM21714_2120"/>
<evidence type="ECO:0000256" key="1">
    <source>
        <dbReference type="ARBA" id="ARBA00006611"/>
    </source>
</evidence>
<accession>W4VJT2</accession>
<dbReference type="CDD" id="cd01130">
    <property type="entry name" value="VirB11-like_ATPase"/>
    <property type="match status" value="1"/>
</dbReference>